<protein>
    <submittedName>
        <fullName evidence="2">Uncharacterized protein</fullName>
    </submittedName>
</protein>
<reference evidence="2" key="1">
    <citation type="submission" date="2023-10" db="EMBL/GenBank/DDBJ databases">
        <authorList>
            <person name="Chen Y."/>
            <person name="Shah S."/>
            <person name="Dougan E. K."/>
            <person name="Thang M."/>
            <person name="Chan C."/>
        </authorList>
    </citation>
    <scope>NUCLEOTIDE SEQUENCE [LARGE SCALE GENOMIC DNA]</scope>
</reference>
<accession>A0ABN9VIR0</accession>
<gene>
    <name evidence="2" type="ORF">PCOR1329_LOCUS58429</name>
</gene>
<sequence length="195" mass="21674">MSQIGAGPLGGAKQGASARERAPAAGERAQMLSNFFAMTSFMEECMRPEHKDVDLCLYFDPDMLMYQNSSNILELAATTFEDDPEYVILSPPLGCFKTKWWQKQASGACPSRVSIVSSRHVIADRKRLMSQLPIAVRSSNIGKNYWEVTMTESMTRQSRGQILCGQEFFVVHPPSRYQQSPKAANLTGGRAPMTL</sequence>
<dbReference type="EMBL" id="CAUYUJ010017246">
    <property type="protein sequence ID" value="CAK0873137.1"/>
    <property type="molecule type" value="Genomic_DNA"/>
</dbReference>
<evidence type="ECO:0000313" key="2">
    <source>
        <dbReference type="EMBL" id="CAK0873137.1"/>
    </source>
</evidence>
<keyword evidence="3" id="KW-1185">Reference proteome</keyword>
<organism evidence="2 3">
    <name type="scientific">Prorocentrum cordatum</name>
    <dbReference type="NCBI Taxonomy" id="2364126"/>
    <lineage>
        <taxon>Eukaryota</taxon>
        <taxon>Sar</taxon>
        <taxon>Alveolata</taxon>
        <taxon>Dinophyceae</taxon>
        <taxon>Prorocentrales</taxon>
        <taxon>Prorocentraceae</taxon>
        <taxon>Prorocentrum</taxon>
    </lineage>
</organism>
<feature type="region of interest" description="Disordered" evidence="1">
    <location>
        <begin position="1"/>
        <end position="23"/>
    </location>
</feature>
<dbReference type="Proteomes" id="UP001189429">
    <property type="component" value="Unassembled WGS sequence"/>
</dbReference>
<comment type="caution">
    <text evidence="2">The sequence shown here is derived from an EMBL/GenBank/DDBJ whole genome shotgun (WGS) entry which is preliminary data.</text>
</comment>
<feature type="non-terminal residue" evidence="2">
    <location>
        <position position="195"/>
    </location>
</feature>
<evidence type="ECO:0000313" key="3">
    <source>
        <dbReference type="Proteomes" id="UP001189429"/>
    </source>
</evidence>
<proteinExistence type="predicted"/>
<name>A0ABN9VIR0_9DINO</name>
<evidence type="ECO:0000256" key="1">
    <source>
        <dbReference type="SAM" id="MobiDB-lite"/>
    </source>
</evidence>